<organism evidence="2 3">
    <name type="scientific">Allocoleopsis franciscana PCC 7113</name>
    <dbReference type="NCBI Taxonomy" id="1173027"/>
    <lineage>
        <taxon>Bacteria</taxon>
        <taxon>Bacillati</taxon>
        <taxon>Cyanobacteriota</taxon>
        <taxon>Cyanophyceae</taxon>
        <taxon>Coleofasciculales</taxon>
        <taxon>Coleofasciculaceae</taxon>
        <taxon>Allocoleopsis</taxon>
        <taxon>Allocoleopsis franciscana</taxon>
    </lineage>
</organism>
<keyword evidence="2" id="KW-0489">Methyltransferase</keyword>
<accession>K9WE07</accession>
<name>K9WE07_9CYAN</name>
<dbReference type="SUPFAM" id="SSF53335">
    <property type="entry name" value="S-adenosyl-L-methionine-dependent methyltransferases"/>
    <property type="match status" value="1"/>
</dbReference>
<gene>
    <name evidence="2" type="ORF">Mic7113_2681</name>
</gene>
<dbReference type="GO" id="GO:0032259">
    <property type="term" value="P:methylation"/>
    <property type="evidence" value="ECO:0007669"/>
    <property type="project" value="UniProtKB-KW"/>
</dbReference>
<keyword evidence="3" id="KW-1185">Reference proteome</keyword>
<proteinExistence type="predicted"/>
<protein>
    <submittedName>
        <fullName evidence="2">Methylase involved in ubiquinone/menaquinone biosynthesis</fullName>
    </submittedName>
</protein>
<dbReference type="InterPro" id="IPR025714">
    <property type="entry name" value="Methyltranfer_dom"/>
</dbReference>
<evidence type="ECO:0000313" key="2">
    <source>
        <dbReference type="EMBL" id="AFZ18468.1"/>
    </source>
</evidence>
<dbReference type="InterPro" id="IPR029063">
    <property type="entry name" value="SAM-dependent_MTases_sf"/>
</dbReference>
<dbReference type="PANTHER" id="PTHR43591:SF24">
    <property type="entry name" value="2-METHOXY-6-POLYPRENYL-1,4-BENZOQUINOL METHYLASE, MITOCHONDRIAL"/>
    <property type="match status" value="1"/>
</dbReference>
<dbReference type="EMBL" id="CP003630">
    <property type="protein sequence ID" value="AFZ18468.1"/>
    <property type="molecule type" value="Genomic_DNA"/>
</dbReference>
<keyword evidence="2" id="KW-0830">Ubiquinone</keyword>
<dbReference type="eggNOG" id="COG2226">
    <property type="taxonomic scope" value="Bacteria"/>
</dbReference>
<reference evidence="2 3" key="1">
    <citation type="submission" date="2012-06" db="EMBL/GenBank/DDBJ databases">
        <title>Finished chromosome of genome of Microcoleus sp. PCC 7113.</title>
        <authorList>
            <consortium name="US DOE Joint Genome Institute"/>
            <person name="Gugger M."/>
            <person name="Coursin T."/>
            <person name="Rippka R."/>
            <person name="Tandeau De Marsac N."/>
            <person name="Huntemann M."/>
            <person name="Wei C.-L."/>
            <person name="Han J."/>
            <person name="Detter J.C."/>
            <person name="Han C."/>
            <person name="Tapia R."/>
            <person name="Chen A."/>
            <person name="Kyrpides N."/>
            <person name="Mavromatis K."/>
            <person name="Markowitz V."/>
            <person name="Szeto E."/>
            <person name="Ivanova N."/>
            <person name="Pagani I."/>
            <person name="Pati A."/>
            <person name="Goodwin L."/>
            <person name="Nordberg H.P."/>
            <person name="Cantor M.N."/>
            <person name="Hua S.X."/>
            <person name="Woyke T."/>
            <person name="Kerfeld C.A."/>
        </authorList>
    </citation>
    <scope>NUCLEOTIDE SEQUENCE [LARGE SCALE GENOMIC DNA]</scope>
    <source>
        <strain evidence="2 3">PCC 7113</strain>
    </source>
</reference>
<dbReference type="CDD" id="cd02440">
    <property type="entry name" value="AdoMet_MTases"/>
    <property type="match status" value="1"/>
</dbReference>
<feature type="domain" description="Methyltransferase" evidence="1">
    <location>
        <begin position="45"/>
        <end position="172"/>
    </location>
</feature>
<dbReference type="PANTHER" id="PTHR43591">
    <property type="entry name" value="METHYLTRANSFERASE"/>
    <property type="match status" value="1"/>
</dbReference>
<evidence type="ECO:0000313" key="3">
    <source>
        <dbReference type="Proteomes" id="UP000010471"/>
    </source>
</evidence>
<sequence length="221" mass="24917">MERVTEPEVMDSVQEAIEYDAMDFLEVNTAFAELAVELGPQEGLILDAGTGTARIPILMSQKRPQWQIIGIDLAQSMLDIGQKNVEQSGLQQQIQLEWVDAKQLPYPNEHFDMVVSNSLIHHLPNPLPFLLELKRVLKSNGAILLRDLLRPDSQETLEAIVNRVAADCNTHQTQLFRDSLHAAFTLDEVNQMMETVGLEGVNVYQSSDRHWTVELRSCTTP</sequence>
<dbReference type="KEGG" id="mic:Mic7113_2681"/>
<dbReference type="Proteomes" id="UP000010471">
    <property type="component" value="Chromosome"/>
</dbReference>
<dbReference type="HOGENOM" id="CLU_108522_0_0_3"/>
<dbReference type="OrthoDB" id="9778766at2"/>
<dbReference type="Pfam" id="PF13847">
    <property type="entry name" value="Methyltransf_31"/>
    <property type="match status" value="1"/>
</dbReference>
<dbReference type="RefSeq" id="WP_015182617.1">
    <property type="nucleotide sequence ID" value="NC_019738.1"/>
</dbReference>
<dbReference type="GO" id="GO:0008757">
    <property type="term" value="F:S-adenosylmethionine-dependent methyltransferase activity"/>
    <property type="evidence" value="ECO:0007669"/>
    <property type="project" value="InterPro"/>
</dbReference>
<evidence type="ECO:0000259" key="1">
    <source>
        <dbReference type="Pfam" id="PF13847"/>
    </source>
</evidence>
<dbReference type="Gene3D" id="3.40.50.150">
    <property type="entry name" value="Vaccinia Virus protein VP39"/>
    <property type="match status" value="1"/>
</dbReference>
<dbReference type="AlphaFoldDB" id="K9WE07"/>
<keyword evidence="2" id="KW-0808">Transferase</keyword>
<dbReference type="PATRIC" id="fig|1173027.3.peg.2950"/>